<dbReference type="Gene3D" id="3.40.50.10610">
    <property type="entry name" value="ABC-type transport auxiliary lipoprotein component"/>
    <property type="match status" value="1"/>
</dbReference>
<protein>
    <submittedName>
        <fullName evidence="3">Membrane integrity-associated transporter subunit PqiC</fullName>
    </submittedName>
</protein>
<accession>A0A7W2KYS8</accession>
<dbReference type="AlphaFoldDB" id="A0A7W2KYS8"/>
<evidence type="ECO:0000313" key="4">
    <source>
        <dbReference type="Proteomes" id="UP000553948"/>
    </source>
</evidence>
<feature type="signal peptide" evidence="1">
    <location>
        <begin position="1"/>
        <end position="22"/>
    </location>
</feature>
<proteinExistence type="predicted"/>
<dbReference type="PROSITE" id="PS51257">
    <property type="entry name" value="PROKAR_LIPOPROTEIN"/>
    <property type="match status" value="1"/>
</dbReference>
<evidence type="ECO:0000259" key="2">
    <source>
        <dbReference type="Pfam" id="PF03886"/>
    </source>
</evidence>
<organism evidence="3 4">
    <name type="scientific">Pseudomonas putida</name>
    <name type="common">Arthrobacter siderocapsulatus</name>
    <dbReference type="NCBI Taxonomy" id="303"/>
    <lineage>
        <taxon>Bacteria</taxon>
        <taxon>Pseudomonadati</taxon>
        <taxon>Pseudomonadota</taxon>
        <taxon>Gammaproteobacteria</taxon>
        <taxon>Pseudomonadales</taxon>
        <taxon>Pseudomonadaceae</taxon>
        <taxon>Pseudomonas</taxon>
    </lineage>
</organism>
<dbReference type="SUPFAM" id="SSF159594">
    <property type="entry name" value="XCC0632-like"/>
    <property type="match status" value="1"/>
</dbReference>
<comment type="caution">
    <text evidence="3">The sequence shown here is derived from an EMBL/GenBank/DDBJ whole genome shotgun (WGS) entry which is preliminary data.</text>
</comment>
<dbReference type="Pfam" id="PF03886">
    <property type="entry name" value="ABC_trans_aux"/>
    <property type="match status" value="1"/>
</dbReference>
<evidence type="ECO:0000313" key="3">
    <source>
        <dbReference type="EMBL" id="MBA6115177.1"/>
    </source>
</evidence>
<evidence type="ECO:0000256" key="1">
    <source>
        <dbReference type="SAM" id="SignalP"/>
    </source>
</evidence>
<feature type="chain" id="PRO_5030692126" evidence="1">
    <location>
        <begin position="23"/>
        <end position="176"/>
    </location>
</feature>
<gene>
    <name evidence="3" type="ORF">H4C47_05490</name>
</gene>
<dbReference type="InterPro" id="IPR005586">
    <property type="entry name" value="ABC_trans_aux"/>
</dbReference>
<dbReference type="EMBL" id="JACGDG010000004">
    <property type="protein sequence ID" value="MBA6115177.1"/>
    <property type="molecule type" value="Genomic_DNA"/>
</dbReference>
<feature type="domain" description="ABC-type transport auxiliary lipoprotein component" evidence="2">
    <location>
        <begin position="32"/>
        <end position="165"/>
    </location>
</feature>
<dbReference type="Proteomes" id="UP000553948">
    <property type="component" value="Unassembled WGS sequence"/>
</dbReference>
<reference evidence="3 4" key="1">
    <citation type="submission" date="2020-07" db="EMBL/GenBank/DDBJ databases">
        <title>Diversity of carbapenemase encoding genes among Pseudomonas putida group clinical isolates in a tertiary Brazilian hospital.</title>
        <authorList>
            <person name="Alberto-Lei F."/>
            <person name="Nodari C.S."/>
            <person name="Streling A.P."/>
            <person name="Paulino J.T."/>
            <person name="Bessa-Neto F.O."/>
            <person name="Cayo R."/>
            <person name="Gales A.C."/>
        </authorList>
    </citation>
    <scope>NUCLEOTIDE SEQUENCE [LARGE SCALE GENOMIC DNA]</scope>
    <source>
        <strain evidence="3 4">12464</strain>
    </source>
</reference>
<name>A0A7W2KYS8_PSEPU</name>
<sequence length="176" mass="18920">MRTLPTLLLALLVVLTAGCSSAPNNYHTLVAAQPSRATGEKFQVERVSLPPQVDRPQLVIRQGASSLVILETEWWGANLVDEFRSALQDQLGGPVGGLPRAVLRVDVQRFDTVPGQYALLDAVWRLKRQGQDELTCRTSVQTPAQNSIASLVDAQQVNLQKLASAVRASAAGCPGP</sequence>
<keyword evidence="1" id="KW-0732">Signal</keyword>
<dbReference type="RefSeq" id="WP_176514285.1">
    <property type="nucleotide sequence ID" value="NZ_JACGDG010000004.1"/>
</dbReference>